<accession>A0ABW3JML5</accession>
<dbReference type="Pfam" id="PF01833">
    <property type="entry name" value="TIG"/>
    <property type="match status" value="2"/>
</dbReference>
<protein>
    <submittedName>
        <fullName evidence="2">DUF4979 domain-containing protein</fullName>
    </submittedName>
</protein>
<keyword evidence="3" id="KW-1185">Reference proteome</keyword>
<dbReference type="CDD" id="cd00102">
    <property type="entry name" value="IPT"/>
    <property type="match status" value="1"/>
</dbReference>
<evidence type="ECO:0000259" key="1">
    <source>
        <dbReference type="SMART" id="SM00429"/>
    </source>
</evidence>
<dbReference type="InterPro" id="IPR013783">
    <property type="entry name" value="Ig-like_fold"/>
</dbReference>
<dbReference type="InterPro" id="IPR014756">
    <property type="entry name" value="Ig_E-set"/>
</dbReference>
<dbReference type="Gene3D" id="2.60.40.10">
    <property type="entry name" value="Immunoglobulins"/>
    <property type="match status" value="2"/>
</dbReference>
<name>A0ABW3JML5_9FLAO</name>
<feature type="domain" description="IPT/TIG" evidence="1">
    <location>
        <begin position="124"/>
        <end position="203"/>
    </location>
</feature>
<dbReference type="PROSITE" id="PS51257">
    <property type="entry name" value="PROKAR_LIPOPROTEIN"/>
    <property type="match status" value="1"/>
</dbReference>
<sequence length="537" mass="58597">MKKNIIITYILSIAIIGFILSGCQENDELKVHQYPEQTVGDFNPTIGRPGNQITINGSNFGTYKGAVTIFFNGQAAPKENIISVTDNKIVVVVPDNAASGPISVKVWTYTKETATDFTFIPGAKVTGISPAQGSVGQDLTITGENFGTDPTKFTVEFNGGVPAIVKSVTDTQIVVTVPAGGSTGPITIIFEDSFVKTPVFSYPFVGLNYQFNTNGYAEGWVSTHSSTNEVSGGSMNVTFNSSQFVGTSKRRADFQLTGGAEVHAGLYPIIAIKLNKPATGNFILDTNLGSYKNGSNNYDGILLGDIYYYDIRNTFGAGAKLSQTEPTKLTTFQWKIADITSPETGYSVDWVQSFENLAALNAYASLPEGKYIFEFDDANATGDWLAAQNATTKIEGGKFKVTFDPAQFTGTNKRRADFYNVILGKFPYPGGADKASWIYNPEYPIIAMKITFNETGDYKPAAGNIKLDPYTGANNTYLTDFVGKNVIYYDVSDKYTERTELNVWQFKIADITSAETGYQIDWVRTFKSKAELNAFLN</sequence>
<dbReference type="SMART" id="SM00429">
    <property type="entry name" value="IPT"/>
    <property type="match status" value="2"/>
</dbReference>
<gene>
    <name evidence="2" type="ORF">ACFQ1R_13485</name>
</gene>
<reference evidence="3" key="1">
    <citation type="journal article" date="2019" name="Int. J. Syst. Evol. Microbiol.">
        <title>The Global Catalogue of Microorganisms (GCM) 10K type strain sequencing project: providing services to taxonomists for standard genome sequencing and annotation.</title>
        <authorList>
            <consortium name="The Broad Institute Genomics Platform"/>
            <consortium name="The Broad Institute Genome Sequencing Center for Infectious Disease"/>
            <person name="Wu L."/>
            <person name="Ma J."/>
        </authorList>
    </citation>
    <scope>NUCLEOTIDE SEQUENCE [LARGE SCALE GENOMIC DNA]</scope>
    <source>
        <strain evidence="3">CCUG 62414</strain>
    </source>
</reference>
<dbReference type="Pfam" id="PF16351">
    <property type="entry name" value="DUF4979"/>
    <property type="match status" value="1"/>
</dbReference>
<dbReference type="RefSeq" id="WP_379926795.1">
    <property type="nucleotide sequence ID" value="NZ_JBHTJI010000042.1"/>
</dbReference>
<dbReference type="Proteomes" id="UP001597061">
    <property type="component" value="Unassembled WGS sequence"/>
</dbReference>
<dbReference type="InterPro" id="IPR002909">
    <property type="entry name" value="IPT_dom"/>
</dbReference>
<organism evidence="2 3">
    <name type="scientific">Mariniflexile jejuense</name>
    <dbReference type="NCBI Taxonomy" id="1173582"/>
    <lineage>
        <taxon>Bacteria</taxon>
        <taxon>Pseudomonadati</taxon>
        <taxon>Bacteroidota</taxon>
        <taxon>Flavobacteriia</taxon>
        <taxon>Flavobacteriales</taxon>
        <taxon>Flavobacteriaceae</taxon>
        <taxon>Mariniflexile</taxon>
    </lineage>
</organism>
<dbReference type="InterPro" id="IPR032502">
    <property type="entry name" value="DUF4979"/>
</dbReference>
<comment type="caution">
    <text evidence="2">The sequence shown here is derived from an EMBL/GenBank/DDBJ whole genome shotgun (WGS) entry which is preliminary data.</text>
</comment>
<proteinExistence type="predicted"/>
<dbReference type="EMBL" id="JBHTJI010000042">
    <property type="protein sequence ID" value="MFD0991115.1"/>
    <property type="molecule type" value="Genomic_DNA"/>
</dbReference>
<evidence type="ECO:0000313" key="3">
    <source>
        <dbReference type="Proteomes" id="UP001597061"/>
    </source>
</evidence>
<dbReference type="SUPFAM" id="SSF81296">
    <property type="entry name" value="E set domains"/>
    <property type="match status" value="2"/>
</dbReference>
<evidence type="ECO:0000313" key="2">
    <source>
        <dbReference type="EMBL" id="MFD0991115.1"/>
    </source>
</evidence>
<feature type="domain" description="IPT/TIG" evidence="1">
    <location>
        <begin position="28"/>
        <end position="120"/>
    </location>
</feature>